<evidence type="ECO:0000256" key="1">
    <source>
        <dbReference type="ARBA" id="ARBA00022987"/>
    </source>
</evidence>
<dbReference type="GO" id="GO:0031411">
    <property type="term" value="C:gas vesicle"/>
    <property type="evidence" value="ECO:0007669"/>
    <property type="project" value="UniProtKB-SubCell"/>
</dbReference>
<dbReference type="GO" id="GO:0031412">
    <property type="term" value="P:gas vesicle organization"/>
    <property type="evidence" value="ECO:0007669"/>
    <property type="project" value="InterPro"/>
</dbReference>
<reference evidence="4 5" key="1">
    <citation type="submission" date="2014-01" db="EMBL/GenBank/DDBJ databases">
        <authorList>
            <consortium name="DOE Joint Genome Institute"/>
            <person name="Anderson I."/>
            <person name="Huntemann M."/>
            <person name="Han J."/>
            <person name="Chen A."/>
            <person name="Kyrpides N."/>
            <person name="Mavromatis K."/>
            <person name="Markowitz V."/>
            <person name="Palaniappan K."/>
            <person name="Ivanova N."/>
            <person name="Schaumberg A."/>
            <person name="Pati A."/>
            <person name="Liolios K."/>
            <person name="Nordberg H.P."/>
            <person name="Cantor M.N."/>
            <person name="Hua S.X."/>
            <person name="Woyke T."/>
        </authorList>
    </citation>
    <scope>NUCLEOTIDE SEQUENCE [LARGE SCALE GENOMIC DNA]</scope>
    <source>
        <strain evidence="4 5">XH-48</strain>
    </source>
</reference>
<dbReference type="KEGG" id="hlr:HALLA_14940"/>
<dbReference type="Pfam" id="PF05121">
    <property type="entry name" value="GvpK"/>
    <property type="match status" value="1"/>
</dbReference>
<dbReference type="AlphaFoldDB" id="W0JMS7"/>
<accession>W0JMS7</accession>
<comment type="subcellular location">
    <subcellularLocation>
        <location evidence="2">Gas vesicle</location>
    </subcellularLocation>
</comment>
<dbReference type="HOGENOM" id="CLU_155015_2_0_2"/>
<evidence type="ECO:0000256" key="3">
    <source>
        <dbReference type="ARBA" id="ARBA00035659"/>
    </source>
</evidence>
<dbReference type="EMBL" id="CP007055">
    <property type="protein sequence ID" value="AHF99893.1"/>
    <property type="molecule type" value="Genomic_DNA"/>
</dbReference>
<dbReference type="RefSeq" id="WP_049953135.1">
    <property type="nucleotide sequence ID" value="NZ_CP007055.1"/>
</dbReference>
<organism evidence="4 5">
    <name type="scientific">Halostagnicola larsenii XH-48</name>
    <dbReference type="NCBI Taxonomy" id="797299"/>
    <lineage>
        <taxon>Archaea</taxon>
        <taxon>Methanobacteriati</taxon>
        <taxon>Methanobacteriota</taxon>
        <taxon>Stenosarchaea group</taxon>
        <taxon>Halobacteria</taxon>
        <taxon>Halobacteriales</taxon>
        <taxon>Natrialbaceae</taxon>
        <taxon>Halostagnicola</taxon>
    </lineage>
</organism>
<proteinExistence type="inferred from homology"/>
<dbReference type="PATRIC" id="fig|797299.3.peg.1996"/>
<dbReference type="OrthoDB" id="306492at2157"/>
<dbReference type="PANTHER" id="PTHR40137:SF2">
    <property type="entry name" value="PROTEIN GVPK 1"/>
    <property type="match status" value="1"/>
</dbReference>
<dbReference type="GeneID" id="25145721"/>
<evidence type="ECO:0000313" key="5">
    <source>
        <dbReference type="Proteomes" id="UP000019024"/>
    </source>
</evidence>
<evidence type="ECO:0000313" key="4">
    <source>
        <dbReference type="EMBL" id="AHF99893.1"/>
    </source>
</evidence>
<dbReference type="InterPro" id="IPR007805">
    <property type="entry name" value="GvpK"/>
</dbReference>
<gene>
    <name evidence="4" type="ORF">HALLA_14940</name>
</gene>
<protein>
    <submittedName>
        <fullName evidence="4">Protein gvpK</fullName>
    </submittedName>
</protein>
<sequence length="114" mass="12540">MTTIDVGDGEDARDGLMTLVVTVVELLIEALEREAVRRMESGDLDDEEIERLGEQLATIEAELEELKSDEGIDDGVDDLRGDLDGLVRDAIEQLEGGYSEHKRPGYSVFGGEDE</sequence>
<keyword evidence="5" id="KW-1185">Reference proteome</keyword>
<evidence type="ECO:0000256" key="2">
    <source>
        <dbReference type="ARBA" id="ARBA00035108"/>
    </source>
</evidence>
<keyword evidence="1" id="KW-0304">Gas vesicle</keyword>
<name>W0JMS7_9EURY</name>
<dbReference type="STRING" id="797299.HALLA_14940"/>
<dbReference type="PANTHER" id="PTHR40137">
    <property type="entry name" value="PROTEIN GVPK 1"/>
    <property type="match status" value="1"/>
</dbReference>
<comment type="similarity">
    <text evidence="3">Belongs to the gas vesicle GvpK family.</text>
</comment>
<dbReference type="Proteomes" id="UP000019024">
    <property type="component" value="Chromosome"/>
</dbReference>
<dbReference type="eggNOG" id="arCOG06390">
    <property type="taxonomic scope" value="Archaea"/>
</dbReference>